<accession>A0A2P2NZA0</accession>
<reference evidence="1" key="1">
    <citation type="submission" date="2018-02" db="EMBL/GenBank/DDBJ databases">
        <title>Rhizophora mucronata_Transcriptome.</title>
        <authorList>
            <person name="Meera S.P."/>
            <person name="Sreeshan A."/>
            <person name="Augustine A."/>
        </authorList>
    </citation>
    <scope>NUCLEOTIDE SEQUENCE</scope>
    <source>
        <tissue evidence="1">Leaf</tissue>
    </source>
</reference>
<protein>
    <submittedName>
        <fullName evidence="1">Serine/threonine-protein phosphatase</fullName>
    </submittedName>
</protein>
<sequence length="132" mass="15393">MRLQNHDRKRRRNSIYKKLCELQKIVRRSACGIRLKLARCWVKLNEILLHILPNLKYCRHIPTSIAIIWCTKYCHHVLVLGPIVSFHYKLVSSGYQCESISVVELLRDILSKGVSSSTRRNSPTTTVVRIRP</sequence>
<name>A0A2P2NZA0_RHIMU</name>
<dbReference type="AlphaFoldDB" id="A0A2P2NZA0"/>
<organism evidence="1">
    <name type="scientific">Rhizophora mucronata</name>
    <name type="common">Asiatic mangrove</name>
    <dbReference type="NCBI Taxonomy" id="61149"/>
    <lineage>
        <taxon>Eukaryota</taxon>
        <taxon>Viridiplantae</taxon>
        <taxon>Streptophyta</taxon>
        <taxon>Embryophyta</taxon>
        <taxon>Tracheophyta</taxon>
        <taxon>Spermatophyta</taxon>
        <taxon>Magnoliopsida</taxon>
        <taxon>eudicotyledons</taxon>
        <taxon>Gunneridae</taxon>
        <taxon>Pentapetalae</taxon>
        <taxon>rosids</taxon>
        <taxon>fabids</taxon>
        <taxon>Malpighiales</taxon>
        <taxon>Rhizophoraceae</taxon>
        <taxon>Rhizophora</taxon>
    </lineage>
</organism>
<dbReference type="EMBL" id="GGEC01067298">
    <property type="protein sequence ID" value="MBX47782.1"/>
    <property type="molecule type" value="Transcribed_RNA"/>
</dbReference>
<evidence type="ECO:0000313" key="1">
    <source>
        <dbReference type="EMBL" id="MBX47782.1"/>
    </source>
</evidence>
<proteinExistence type="predicted"/>